<accession>A0A454XW31</accession>
<dbReference type="Proteomes" id="UP000005239">
    <property type="component" value="Unassembled WGS sequence"/>
</dbReference>
<evidence type="ECO:0000313" key="1">
    <source>
        <dbReference type="EnsemblMetazoa" id="PPA36670.1"/>
    </source>
</evidence>
<name>A0A454XW31_PRIPA</name>
<dbReference type="EnsemblMetazoa" id="PPA36670.1">
    <property type="protein sequence ID" value="PPA36670.1"/>
    <property type="gene ID" value="WBGene00275039"/>
</dbReference>
<keyword evidence="2" id="KW-1185">Reference proteome</keyword>
<reference evidence="1" key="2">
    <citation type="submission" date="2022-06" db="UniProtKB">
        <authorList>
            <consortium name="EnsemblMetazoa"/>
        </authorList>
    </citation>
    <scope>IDENTIFICATION</scope>
    <source>
        <strain evidence="1">PS312</strain>
    </source>
</reference>
<accession>A0A8R1URZ3</accession>
<dbReference type="AlphaFoldDB" id="A0A454XW31"/>
<evidence type="ECO:0000313" key="2">
    <source>
        <dbReference type="Proteomes" id="UP000005239"/>
    </source>
</evidence>
<reference evidence="2" key="1">
    <citation type="journal article" date="2008" name="Nat. Genet.">
        <title>The Pristionchus pacificus genome provides a unique perspective on nematode lifestyle and parasitism.</title>
        <authorList>
            <person name="Dieterich C."/>
            <person name="Clifton S.W."/>
            <person name="Schuster L.N."/>
            <person name="Chinwalla A."/>
            <person name="Delehaunty K."/>
            <person name="Dinkelacker I."/>
            <person name="Fulton L."/>
            <person name="Fulton R."/>
            <person name="Godfrey J."/>
            <person name="Minx P."/>
            <person name="Mitreva M."/>
            <person name="Roeseler W."/>
            <person name="Tian H."/>
            <person name="Witte H."/>
            <person name="Yang S.P."/>
            <person name="Wilson R.K."/>
            <person name="Sommer R.J."/>
        </authorList>
    </citation>
    <scope>NUCLEOTIDE SEQUENCE [LARGE SCALE GENOMIC DNA]</scope>
    <source>
        <strain evidence="2">PS312</strain>
    </source>
</reference>
<proteinExistence type="predicted"/>
<organism evidence="1 2">
    <name type="scientific">Pristionchus pacificus</name>
    <name type="common">Parasitic nematode worm</name>
    <dbReference type="NCBI Taxonomy" id="54126"/>
    <lineage>
        <taxon>Eukaryota</taxon>
        <taxon>Metazoa</taxon>
        <taxon>Ecdysozoa</taxon>
        <taxon>Nematoda</taxon>
        <taxon>Chromadorea</taxon>
        <taxon>Rhabditida</taxon>
        <taxon>Rhabditina</taxon>
        <taxon>Diplogasteromorpha</taxon>
        <taxon>Diplogasteroidea</taxon>
        <taxon>Neodiplogasteridae</taxon>
        <taxon>Pristionchus</taxon>
    </lineage>
</organism>
<protein>
    <submittedName>
        <fullName evidence="1">Uncharacterized protein</fullName>
    </submittedName>
</protein>
<gene>
    <name evidence="1" type="primary">WBGene00275039</name>
</gene>
<sequence>MVADDHSTDPEALFPRHRLNPRLEYMPVFRDTNRVDLRPFPDIEYNTPEAENVMAHLMGVAQITLIIVLGITWYHARFYHREQQVILYRRFAFGENEQKEKRSRSSRSRGNTSGGSKDTTDEDKDWLTTSWDWFCKTVTFKKKGTQPDGTTTRTWLSYFQRSTSKTTKNG</sequence>